<keyword evidence="1" id="KW-0812">Transmembrane</keyword>
<protein>
    <submittedName>
        <fullName evidence="2">Uncharacterized protein</fullName>
    </submittedName>
</protein>
<dbReference type="EMBL" id="SWLB01000025">
    <property type="protein sequence ID" value="KAF3322439.1"/>
    <property type="molecule type" value="Genomic_DNA"/>
</dbReference>
<name>A0A833VFB2_9POAL</name>
<keyword evidence="3" id="KW-1185">Reference proteome</keyword>
<organism evidence="2 3">
    <name type="scientific">Carex littledalei</name>
    <dbReference type="NCBI Taxonomy" id="544730"/>
    <lineage>
        <taxon>Eukaryota</taxon>
        <taxon>Viridiplantae</taxon>
        <taxon>Streptophyta</taxon>
        <taxon>Embryophyta</taxon>
        <taxon>Tracheophyta</taxon>
        <taxon>Spermatophyta</taxon>
        <taxon>Magnoliopsida</taxon>
        <taxon>Liliopsida</taxon>
        <taxon>Poales</taxon>
        <taxon>Cyperaceae</taxon>
        <taxon>Cyperoideae</taxon>
        <taxon>Cariceae</taxon>
        <taxon>Carex</taxon>
        <taxon>Carex subgen. Euthyceras</taxon>
    </lineage>
</organism>
<gene>
    <name evidence="2" type="ORF">FCM35_KLT13580</name>
</gene>
<evidence type="ECO:0000313" key="2">
    <source>
        <dbReference type="EMBL" id="KAF3322439.1"/>
    </source>
</evidence>
<reference evidence="2" key="1">
    <citation type="submission" date="2020-01" db="EMBL/GenBank/DDBJ databases">
        <title>Genome sequence of Kobresia littledalei, the first chromosome-level genome in the family Cyperaceae.</title>
        <authorList>
            <person name="Qu G."/>
        </authorList>
    </citation>
    <scope>NUCLEOTIDE SEQUENCE</scope>
    <source>
        <strain evidence="2">C.B.Clarke</strain>
        <tissue evidence="2">Leaf</tissue>
    </source>
</reference>
<evidence type="ECO:0000256" key="1">
    <source>
        <dbReference type="SAM" id="Phobius"/>
    </source>
</evidence>
<dbReference type="InterPro" id="IPR040339">
    <property type="entry name" value="At1g16860-like"/>
</dbReference>
<dbReference type="AlphaFoldDB" id="A0A833VFB2"/>
<dbReference type="Proteomes" id="UP000623129">
    <property type="component" value="Unassembled WGS sequence"/>
</dbReference>
<dbReference type="OrthoDB" id="1875545at2759"/>
<evidence type="ECO:0000313" key="3">
    <source>
        <dbReference type="Proteomes" id="UP000623129"/>
    </source>
</evidence>
<dbReference type="PANTHER" id="PTHR33709:SF20">
    <property type="entry name" value="OS04G0541900 PROTEIN"/>
    <property type="match status" value="1"/>
</dbReference>
<keyword evidence="1" id="KW-0472">Membrane</keyword>
<comment type="caution">
    <text evidence="2">The sequence shown here is derived from an EMBL/GenBank/DDBJ whole genome shotgun (WGS) entry which is preliminary data.</text>
</comment>
<keyword evidence="1" id="KW-1133">Transmembrane helix</keyword>
<dbReference type="PANTHER" id="PTHR33709">
    <property type="entry name" value="OSJNBA0035M09.9 PROTEIN"/>
    <property type="match status" value="1"/>
</dbReference>
<feature type="transmembrane region" description="Helical" evidence="1">
    <location>
        <begin position="65"/>
        <end position="86"/>
    </location>
</feature>
<proteinExistence type="predicted"/>
<accession>A0A833VFB2</accession>
<feature type="transmembrane region" description="Helical" evidence="1">
    <location>
        <begin position="39"/>
        <end position="59"/>
    </location>
</feature>
<sequence>MHRDHKHITLGDINDLPHSAAASPTVIHRRLRGPVPATVHWVLIPLLLAGLGVSVFVLAVVHNALLFVGVIVLSVLVVAFLVRNLIASRSNSGLLLFLNRVPDSDLRTAADGQIVKITGIASCGDVCLVSSYEKVARCVYTSTLLYTCRGWTTMLSNFSDRCIRWDLAHLERQAADFYITDAKSGTRVLVKAGNNSRMVPLVEESILISTRDNNRELSLTLKKWLDERYLSVDSRLLRLEEGYIKEGRYTTAMGMLSKKDGTVAIIPPSEPFSTGCLRQQFLLPIEIDSLLLKSSDMNDFMPGVATCKDCPSQMRKRKRKIEKEKRPTDYRTVTSCIMAGMTARFTDVV</sequence>